<feature type="domain" description="Zn(2)-C6 fungal-type" evidence="3">
    <location>
        <begin position="9"/>
        <end position="41"/>
    </location>
</feature>
<dbReference type="SMART" id="SM00066">
    <property type="entry name" value="GAL4"/>
    <property type="match status" value="1"/>
</dbReference>
<evidence type="ECO:0000256" key="1">
    <source>
        <dbReference type="ARBA" id="ARBA00023242"/>
    </source>
</evidence>
<feature type="compositionally biased region" description="Low complexity" evidence="2">
    <location>
        <begin position="51"/>
        <end position="65"/>
    </location>
</feature>
<sequence>MPHPVQRSACDRCHGQKLRCIRAESAGACVRCTKANSICTFSPSLRRQRKPPSASRPASSMSSVATPALSLASPEKDKDIFSATAVLSPRFDPPGMDFDLGVNIFQPPAVSWTGSNSTGAASGSSPSFPATTDFPQHTSPFLSQDALDTWQQRFNREWAMLSASDEPVRGDSAMENAPSPYAAPSQGASSLPALATVRGLSDLNVELYTLSSVIPKPPTDISQPLSWKDKDFAIDKTFRLSQRFIEVLNKLYPRFLETAPIRFGDSMSSSNSESSLSALPPSPSFDQASFLLVLSCYQRLVDAYDDIFGNMQACLNRSSTTAREDYVQMPDVRVGGFSLPSSSALQITLILQLARHLLRRMGDIIKCVDSSFTATSPVGAHRRVT</sequence>
<name>A0A8H4MZA6_9PEZI</name>
<dbReference type="SUPFAM" id="SSF57701">
    <property type="entry name" value="Zn2/Cys6 DNA-binding domain"/>
    <property type="match status" value="1"/>
</dbReference>
<dbReference type="GO" id="GO:0000981">
    <property type="term" value="F:DNA-binding transcription factor activity, RNA polymerase II-specific"/>
    <property type="evidence" value="ECO:0007669"/>
    <property type="project" value="InterPro"/>
</dbReference>
<reference evidence="4" key="1">
    <citation type="submission" date="2020-04" db="EMBL/GenBank/DDBJ databases">
        <title>Genome Assembly and Annotation of Botryosphaeria dothidea sdau 11-99, a Latent Pathogen of Apple Fruit Ring Rot in China.</title>
        <authorList>
            <person name="Yu C."/>
            <person name="Diao Y."/>
            <person name="Lu Q."/>
            <person name="Zhao J."/>
            <person name="Cui S."/>
            <person name="Peng C."/>
            <person name="He B."/>
            <person name="Liu H."/>
        </authorList>
    </citation>
    <scope>NUCLEOTIDE SEQUENCE [LARGE SCALE GENOMIC DNA]</scope>
    <source>
        <strain evidence="4">Sdau11-99</strain>
    </source>
</reference>
<comment type="caution">
    <text evidence="4">The sequence shown here is derived from an EMBL/GenBank/DDBJ whole genome shotgun (WGS) entry which is preliminary data.</text>
</comment>
<evidence type="ECO:0000313" key="5">
    <source>
        <dbReference type="Proteomes" id="UP000572817"/>
    </source>
</evidence>
<dbReference type="Pfam" id="PF00172">
    <property type="entry name" value="Zn_clus"/>
    <property type="match status" value="1"/>
</dbReference>
<dbReference type="InterPro" id="IPR036864">
    <property type="entry name" value="Zn2-C6_fun-type_DNA-bd_sf"/>
</dbReference>
<dbReference type="CDD" id="cd00067">
    <property type="entry name" value="GAL4"/>
    <property type="match status" value="1"/>
</dbReference>
<feature type="region of interest" description="Disordered" evidence="2">
    <location>
        <begin position="44"/>
        <end position="69"/>
    </location>
</feature>
<organism evidence="4 5">
    <name type="scientific">Botryosphaeria dothidea</name>
    <dbReference type="NCBI Taxonomy" id="55169"/>
    <lineage>
        <taxon>Eukaryota</taxon>
        <taxon>Fungi</taxon>
        <taxon>Dikarya</taxon>
        <taxon>Ascomycota</taxon>
        <taxon>Pezizomycotina</taxon>
        <taxon>Dothideomycetes</taxon>
        <taxon>Dothideomycetes incertae sedis</taxon>
        <taxon>Botryosphaeriales</taxon>
        <taxon>Botryosphaeriaceae</taxon>
        <taxon>Botryosphaeria</taxon>
    </lineage>
</organism>
<dbReference type="PROSITE" id="PS50048">
    <property type="entry name" value="ZN2_CY6_FUNGAL_2"/>
    <property type="match status" value="1"/>
</dbReference>
<dbReference type="GO" id="GO:0005634">
    <property type="term" value="C:nucleus"/>
    <property type="evidence" value="ECO:0007669"/>
    <property type="project" value="TreeGrafter"/>
</dbReference>
<dbReference type="PANTHER" id="PTHR31668">
    <property type="entry name" value="GLUCOSE TRANSPORT TRANSCRIPTION REGULATOR RGT1-RELATED-RELATED"/>
    <property type="match status" value="1"/>
</dbReference>
<protein>
    <recommendedName>
        <fullName evidence="3">Zn(2)-C6 fungal-type domain-containing protein</fullName>
    </recommendedName>
</protein>
<dbReference type="EMBL" id="WWBZ02000062">
    <property type="protein sequence ID" value="KAF4303055.1"/>
    <property type="molecule type" value="Genomic_DNA"/>
</dbReference>
<dbReference type="PROSITE" id="PS00463">
    <property type="entry name" value="ZN2_CY6_FUNGAL_1"/>
    <property type="match status" value="1"/>
</dbReference>
<dbReference type="Proteomes" id="UP000572817">
    <property type="component" value="Unassembled WGS sequence"/>
</dbReference>
<gene>
    <name evidence="4" type="ORF">GTA08_BOTSDO08565</name>
</gene>
<evidence type="ECO:0000259" key="3">
    <source>
        <dbReference type="PROSITE" id="PS50048"/>
    </source>
</evidence>
<proteinExistence type="predicted"/>
<keyword evidence="1" id="KW-0539">Nucleus</keyword>
<dbReference type="OrthoDB" id="3915506at2759"/>
<accession>A0A8H4MZA6</accession>
<evidence type="ECO:0000313" key="4">
    <source>
        <dbReference type="EMBL" id="KAF4303055.1"/>
    </source>
</evidence>
<dbReference type="GO" id="GO:0001080">
    <property type="term" value="P:nitrogen catabolite activation of transcription from RNA polymerase II promoter"/>
    <property type="evidence" value="ECO:0007669"/>
    <property type="project" value="TreeGrafter"/>
</dbReference>
<dbReference type="PANTHER" id="PTHR31668:SF4">
    <property type="entry name" value="TRANSCRIPTIONAL ACTIVATOR PROTEIN DAL81"/>
    <property type="match status" value="1"/>
</dbReference>
<evidence type="ECO:0000256" key="2">
    <source>
        <dbReference type="SAM" id="MobiDB-lite"/>
    </source>
</evidence>
<dbReference type="InterPro" id="IPR050797">
    <property type="entry name" value="Carb_Metab_Trans_Reg"/>
</dbReference>
<dbReference type="InterPro" id="IPR001138">
    <property type="entry name" value="Zn2Cys6_DnaBD"/>
</dbReference>
<dbReference type="Gene3D" id="4.10.240.10">
    <property type="entry name" value="Zn(2)-C6 fungal-type DNA-binding domain"/>
    <property type="match status" value="1"/>
</dbReference>
<dbReference type="AlphaFoldDB" id="A0A8H4MZA6"/>
<dbReference type="GO" id="GO:0008270">
    <property type="term" value="F:zinc ion binding"/>
    <property type="evidence" value="ECO:0007669"/>
    <property type="project" value="InterPro"/>
</dbReference>
<keyword evidence="5" id="KW-1185">Reference proteome</keyword>